<evidence type="ECO:0008006" key="7">
    <source>
        <dbReference type="Google" id="ProtNLM"/>
    </source>
</evidence>
<reference evidence="5 6" key="1">
    <citation type="submission" date="2016-07" db="EMBL/GenBank/DDBJ databases">
        <title>Pervasive Adenine N6-methylation of Active Genes in Fungi.</title>
        <authorList>
            <consortium name="DOE Joint Genome Institute"/>
            <person name="Mondo S.J."/>
            <person name="Dannebaum R.O."/>
            <person name="Kuo R.C."/>
            <person name="Labutti K."/>
            <person name="Haridas S."/>
            <person name="Kuo A."/>
            <person name="Salamov A."/>
            <person name="Ahrendt S.R."/>
            <person name="Lipzen A."/>
            <person name="Sullivan W."/>
            <person name="Andreopoulos W.B."/>
            <person name="Clum A."/>
            <person name="Lindquist E."/>
            <person name="Daum C."/>
            <person name="Ramamoorthy G.K."/>
            <person name="Gryganskyi A."/>
            <person name="Culley D."/>
            <person name="Magnuson J.K."/>
            <person name="James T.Y."/>
            <person name="O'Malley M.A."/>
            <person name="Stajich J.E."/>
            <person name="Spatafora J.W."/>
            <person name="Visel A."/>
            <person name="Grigoriev I.V."/>
        </authorList>
    </citation>
    <scope>NUCLEOTIDE SEQUENCE [LARGE SCALE GENOMIC DNA]</scope>
    <source>
        <strain evidence="5 6">JEL800</strain>
    </source>
</reference>
<dbReference type="OrthoDB" id="6270329at2759"/>
<feature type="region of interest" description="Disordered" evidence="2">
    <location>
        <begin position="182"/>
        <end position="216"/>
    </location>
</feature>
<feature type="compositionally biased region" description="Pro residues" evidence="2">
    <location>
        <begin position="203"/>
        <end position="212"/>
    </location>
</feature>
<evidence type="ECO:0000256" key="2">
    <source>
        <dbReference type="SAM" id="MobiDB-lite"/>
    </source>
</evidence>
<keyword evidence="1" id="KW-0862">Zinc</keyword>
<dbReference type="PROSITE" id="PS00463">
    <property type="entry name" value="ZN2_CY6_FUNGAL_1"/>
    <property type="match status" value="1"/>
</dbReference>
<dbReference type="CDD" id="cd00067">
    <property type="entry name" value="GAL4"/>
    <property type="match status" value="1"/>
</dbReference>
<dbReference type="GO" id="GO:0016567">
    <property type="term" value="P:protein ubiquitination"/>
    <property type="evidence" value="ECO:0007669"/>
    <property type="project" value="TreeGrafter"/>
</dbReference>
<dbReference type="SUPFAM" id="SSF57701">
    <property type="entry name" value="Zn2/Cys6 DNA-binding domain"/>
    <property type="match status" value="1"/>
</dbReference>
<dbReference type="Pfam" id="PF15926">
    <property type="entry name" value="RNF220"/>
    <property type="match status" value="1"/>
</dbReference>
<keyword evidence="1" id="KW-0863">Zinc-finger</keyword>
<evidence type="ECO:0000259" key="3">
    <source>
        <dbReference type="PROSITE" id="PS50048"/>
    </source>
</evidence>
<dbReference type="Pfam" id="PF13923">
    <property type="entry name" value="zf-C3HC4_2"/>
    <property type="match status" value="1"/>
</dbReference>
<dbReference type="InterPro" id="IPR031824">
    <property type="entry name" value="RNF220_mid"/>
</dbReference>
<dbReference type="PROSITE" id="PS50089">
    <property type="entry name" value="ZF_RING_2"/>
    <property type="match status" value="1"/>
</dbReference>
<dbReference type="InterPro" id="IPR052443">
    <property type="entry name" value="E3_ubiq-ligase_RNF220-like"/>
</dbReference>
<dbReference type="Gene3D" id="4.10.240.10">
    <property type="entry name" value="Zn(2)-C6 fungal-type DNA-binding domain"/>
    <property type="match status" value="1"/>
</dbReference>
<dbReference type="Proteomes" id="UP000193642">
    <property type="component" value="Unassembled WGS sequence"/>
</dbReference>
<evidence type="ECO:0000256" key="1">
    <source>
        <dbReference type="PROSITE-ProRule" id="PRU00175"/>
    </source>
</evidence>
<dbReference type="PANTHER" id="PTHR13459:SF1">
    <property type="entry name" value="E3 UBIQUITIN-PROTEIN LIGASE RNF220 ISOFORM X1"/>
    <property type="match status" value="1"/>
</dbReference>
<proteinExistence type="predicted"/>
<gene>
    <name evidence="5" type="ORF">BCR33DRAFT_721155</name>
</gene>
<feature type="region of interest" description="Disordered" evidence="2">
    <location>
        <begin position="128"/>
        <end position="149"/>
    </location>
</feature>
<sequence length="429" mass="47052">MASPSVPLSRSARKSPCFGCKEKRCRCDQGFPSCGKCQELGRECVYPVVDAATPTTIKLRVPVTTVTTVESDGGRPARRAALSAKETLFAESKSAKVEKKELRTSVAHLSVGEQVLLRIRANRYKRAYASSDGNDPRNAKRKQRASDFPDDEPTCFLCLQPLPKGTAAINQHIDLCLARAESTNPTSTPLPSASKKGKSRAAQPPPPPPPPLTEEYYDEPELETYEWAGQTRVRVTSMLEGGLAAHYGGTVYNKARDQDVDEDVDIDEDETEVFGGVQYTDADVKRFDQGDGEGEEGGVGGDGGVDGGVGERNDGGIGQVKEEEEEEVDIDEVDMSKELAKFLISVPSDAKLIIEALTTRLKRLEQESSTSQTHPKCLICFDPYKVPLTSINCWHVHCEQCWLSTLGMKRLCPQCQHITAPSDLRRVYL</sequence>
<dbReference type="GO" id="GO:0000981">
    <property type="term" value="F:DNA-binding transcription factor activity, RNA polymerase II-specific"/>
    <property type="evidence" value="ECO:0007669"/>
    <property type="project" value="InterPro"/>
</dbReference>
<dbReference type="Gene3D" id="3.30.40.10">
    <property type="entry name" value="Zinc/RING finger domain, C3HC4 (zinc finger)"/>
    <property type="match status" value="1"/>
</dbReference>
<organism evidence="5 6">
    <name type="scientific">Rhizoclosmatium globosum</name>
    <dbReference type="NCBI Taxonomy" id="329046"/>
    <lineage>
        <taxon>Eukaryota</taxon>
        <taxon>Fungi</taxon>
        <taxon>Fungi incertae sedis</taxon>
        <taxon>Chytridiomycota</taxon>
        <taxon>Chytridiomycota incertae sedis</taxon>
        <taxon>Chytridiomycetes</taxon>
        <taxon>Chytridiales</taxon>
        <taxon>Chytriomycetaceae</taxon>
        <taxon>Rhizoclosmatium</taxon>
    </lineage>
</organism>
<name>A0A1Y2BT99_9FUNG</name>
<dbReference type="SUPFAM" id="SSF57850">
    <property type="entry name" value="RING/U-box"/>
    <property type="match status" value="1"/>
</dbReference>
<feature type="compositionally biased region" description="Polar residues" evidence="2">
    <location>
        <begin position="182"/>
        <end position="191"/>
    </location>
</feature>
<dbReference type="PROSITE" id="PS50048">
    <property type="entry name" value="ZN2_CY6_FUNGAL_2"/>
    <property type="match status" value="1"/>
</dbReference>
<feature type="domain" description="Zn(2)-C6 fungal-type" evidence="3">
    <location>
        <begin position="16"/>
        <end position="46"/>
    </location>
</feature>
<feature type="domain" description="RING-type" evidence="4">
    <location>
        <begin position="377"/>
        <end position="416"/>
    </location>
</feature>
<dbReference type="STRING" id="329046.A0A1Y2BT99"/>
<keyword evidence="1" id="KW-0479">Metal-binding</keyword>
<protein>
    <recommendedName>
        <fullName evidence="7">RING-type domain-containing protein</fullName>
    </recommendedName>
</protein>
<dbReference type="Pfam" id="PF00172">
    <property type="entry name" value="Zn_clus"/>
    <property type="match status" value="1"/>
</dbReference>
<dbReference type="InterPro" id="IPR001138">
    <property type="entry name" value="Zn2Cys6_DnaBD"/>
</dbReference>
<keyword evidence="6" id="KW-1185">Reference proteome</keyword>
<dbReference type="AlphaFoldDB" id="A0A1Y2BT99"/>
<evidence type="ECO:0000259" key="4">
    <source>
        <dbReference type="PROSITE" id="PS50089"/>
    </source>
</evidence>
<dbReference type="InterPro" id="IPR036864">
    <property type="entry name" value="Zn2-C6_fun-type_DNA-bd_sf"/>
</dbReference>
<dbReference type="PANTHER" id="PTHR13459">
    <property type="entry name" value="E3 UBIQUITIN-PROTEIN LIGASE RNF220 ISOFORM X1"/>
    <property type="match status" value="1"/>
</dbReference>
<dbReference type="GO" id="GO:0008270">
    <property type="term" value="F:zinc ion binding"/>
    <property type="evidence" value="ECO:0007669"/>
    <property type="project" value="UniProtKB-KW"/>
</dbReference>
<dbReference type="InterPro" id="IPR013083">
    <property type="entry name" value="Znf_RING/FYVE/PHD"/>
</dbReference>
<comment type="caution">
    <text evidence="5">The sequence shown here is derived from an EMBL/GenBank/DDBJ whole genome shotgun (WGS) entry which is preliminary data.</text>
</comment>
<feature type="compositionally biased region" description="Gly residues" evidence="2">
    <location>
        <begin position="297"/>
        <end position="308"/>
    </location>
</feature>
<evidence type="ECO:0000313" key="5">
    <source>
        <dbReference type="EMBL" id="ORY37961.1"/>
    </source>
</evidence>
<dbReference type="GO" id="GO:0061630">
    <property type="term" value="F:ubiquitin protein ligase activity"/>
    <property type="evidence" value="ECO:0007669"/>
    <property type="project" value="TreeGrafter"/>
</dbReference>
<dbReference type="EMBL" id="MCGO01000047">
    <property type="protein sequence ID" value="ORY37961.1"/>
    <property type="molecule type" value="Genomic_DNA"/>
</dbReference>
<evidence type="ECO:0000313" key="6">
    <source>
        <dbReference type="Proteomes" id="UP000193642"/>
    </source>
</evidence>
<dbReference type="InterPro" id="IPR001841">
    <property type="entry name" value="Znf_RING"/>
</dbReference>
<feature type="region of interest" description="Disordered" evidence="2">
    <location>
        <begin position="287"/>
        <end position="326"/>
    </location>
</feature>
<accession>A0A1Y2BT99</accession>